<dbReference type="WBParaSite" id="nRc.2.0.1.t30914-RA">
    <property type="protein sequence ID" value="nRc.2.0.1.t30914-RA"/>
    <property type="gene ID" value="nRc.2.0.1.g30914"/>
</dbReference>
<accession>A0A915JY28</accession>
<reference evidence="2" key="1">
    <citation type="submission" date="2022-11" db="UniProtKB">
        <authorList>
            <consortium name="WormBaseParasite"/>
        </authorList>
    </citation>
    <scope>IDENTIFICATION</scope>
</reference>
<sequence>TFQEKRVVDLKISYSYLKEKSARFFYAPNIDWQMAASQATSSIQKKFYVLEDHVLKMTHVRQLKYTIFSTDNL</sequence>
<keyword evidence="1" id="KW-1185">Reference proteome</keyword>
<dbReference type="Proteomes" id="UP000887565">
    <property type="component" value="Unplaced"/>
</dbReference>
<evidence type="ECO:0000313" key="2">
    <source>
        <dbReference type="WBParaSite" id="nRc.2.0.1.t30914-RA"/>
    </source>
</evidence>
<name>A0A915JY28_ROMCU</name>
<organism evidence="1 2">
    <name type="scientific">Romanomermis culicivorax</name>
    <name type="common">Nematode worm</name>
    <dbReference type="NCBI Taxonomy" id="13658"/>
    <lineage>
        <taxon>Eukaryota</taxon>
        <taxon>Metazoa</taxon>
        <taxon>Ecdysozoa</taxon>
        <taxon>Nematoda</taxon>
        <taxon>Enoplea</taxon>
        <taxon>Dorylaimia</taxon>
        <taxon>Mermithida</taxon>
        <taxon>Mermithoidea</taxon>
        <taxon>Mermithidae</taxon>
        <taxon>Romanomermis</taxon>
    </lineage>
</organism>
<proteinExistence type="predicted"/>
<evidence type="ECO:0000313" key="1">
    <source>
        <dbReference type="Proteomes" id="UP000887565"/>
    </source>
</evidence>
<protein>
    <submittedName>
        <fullName evidence="2">Uncharacterized protein</fullName>
    </submittedName>
</protein>
<dbReference type="AlphaFoldDB" id="A0A915JY28"/>